<dbReference type="OrthoDB" id="6071527at2759"/>
<reference evidence="1 2" key="1">
    <citation type="submission" date="2020-06" db="EMBL/GenBank/DDBJ databases">
        <authorList>
            <person name="Li R."/>
            <person name="Bekaert M."/>
        </authorList>
    </citation>
    <scope>NUCLEOTIDE SEQUENCE [LARGE SCALE GENOMIC DNA]</scope>
    <source>
        <strain evidence="2">wild</strain>
    </source>
</reference>
<dbReference type="Proteomes" id="UP000507470">
    <property type="component" value="Unassembled WGS sequence"/>
</dbReference>
<dbReference type="AlphaFoldDB" id="A0A6J8D1H6"/>
<evidence type="ECO:0000313" key="1">
    <source>
        <dbReference type="EMBL" id="CAC5401477.1"/>
    </source>
</evidence>
<keyword evidence="2" id="KW-1185">Reference proteome</keyword>
<evidence type="ECO:0000313" key="2">
    <source>
        <dbReference type="Proteomes" id="UP000507470"/>
    </source>
</evidence>
<accession>A0A6J8D1H6</accession>
<proteinExistence type="predicted"/>
<organism evidence="1 2">
    <name type="scientific">Mytilus coruscus</name>
    <name type="common">Sea mussel</name>
    <dbReference type="NCBI Taxonomy" id="42192"/>
    <lineage>
        <taxon>Eukaryota</taxon>
        <taxon>Metazoa</taxon>
        <taxon>Spiralia</taxon>
        <taxon>Lophotrochozoa</taxon>
        <taxon>Mollusca</taxon>
        <taxon>Bivalvia</taxon>
        <taxon>Autobranchia</taxon>
        <taxon>Pteriomorphia</taxon>
        <taxon>Mytilida</taxon>
        <taxon>Mytiloidea</taxon>
        <taxon>Mytilidae</taxon>
        <taxon>Mytilinae</taxon>
        <taxon>Mytilus</taxon>
    </lineage>
</organism>
<name>A0A6J8D1H6_MYTCO</name>
<gene>
    <name evidence="1" type="ORF">MCOR_35558</name>
</gene>
<sequence>MKKLPPYQEQSQNDDFKNTTDEINLKPFVQTRMSFAAYVLFLRTIGNVTLKQTNQSITTRKPQLQFNNHLELTHLGLRLSSGTNTDNHKWLPMYLCRNRAQVKSTVCIPLNSYFTVCQLGIQPNNVVKENSKQIIIQIKGKLRKKFQEKKDQMLKSKVDIGDTLESDLWFIMVYKQLLTVPVNSPLLSLWDYILEVLTLYPLEDPVAKKICEDLSKSLQHKKGYRQNISAATCYKLWTYSRSSLEQEVLFRIELCKDHVLTSEMDNVWNDSSLVSRHDIPGSLFVQRWGQTQIASTNT</sequence>
<protein>
    <submittedName>
        <fullName evidence="1">Uncharacterized protein</fullName>
    </submittedName>
</protein>
<dbReference type="EMBL" id="CACVKT020006427">
    <property type="protein sequence ID" value="CAC5401477.1"/>
    <property type="molecule type" value="Genomic_DNA"/>
</dbReference>